<dbReference type="Gramene" id="EFJ22183">
    <property type="protein sequence ID" value="EFJ22183"/>
    <property type="gene ID" value="SELMODRAFT_416551"/>
</dbReference>
<reference evidence="1 2" key="1">
    <citation type="journal article" date="2011" name="Science">
        <title>The Selaginella genome identifies genetic changes associated with the evolution of vascular plants.</title>
        <authorList>
            <person name="Banks J.A."/>
            <person name="Nishiyama T."/>
            <person name="Hasebe M."/>
            <person name="Bowman J.L."/>
            <person name="Gribskov M."/>
            <person name="dePamphilis C."/>
            <person name="Albert V.A."/>
            <person name="Aono N."/>
            <person name="Aoyama T."/>
            <person name="Ambrose B.A."/>
            <person name="Ashton N.W."/>
            <person name="Axtell M.J."/>
            <person name="Barker E."/>
            <person name="Barker M.S."/>
            <person name="Bennetzen J.L."/>
            <person name="Bonawitz N.D."/>
            <person name="Chapple C."/>
            <person name="Cheng C."/>
            <person name="Correa L.G."/>
            <person name="Dacre M."/>
            <person name="DeBarry J."/>
            <person name="Dreyer I."/>
            <person name="Elias M."/>
            <person name="Engstrom E.M."/>
            <person name="Estelle M."/>
            <person name="Feng L."/>
            <person name="Finet C."/>
            <person name="Floyd S.K."/>
            <person name="Frommer W.B."/>
            <person name="Fujita T."/>
            <person name="Gramzow L."/>
            <person name="Gutensohn M."/>
            <person name="Harholt J."/>
            <person name="Hattori M."/>
            <person name="Heyl A."/>
            <person name="Hirai T."/>
            <person name="Hiwatashi Y."/>
            <person name="Ishikawa M."/>
            <person name="Iwata M."/>
            <person name="Karol K.G."/>
            <person name="Koehler B."/>
            <person name="Kolukisaoglu U."/>
            <person name="Kubo M."/>
            <person name="Kurata T."/>
            <person name="Lalonde S."/>
            <person name="Li K."/>
            <person name="Li Y."/>
            <person name="Litt A."/>
            <person name="Lyons E."/>
            <person name="Manning G."/>
            <person name="Maruyama T."/>
            <person name="Michael T.P."/>
            <person name="Mikami K."/>
            <person name="Miyazaki S."/>
            <person name="Morinaga S."/>
            <person name="Murata T."/>
            <person name="Mueller-Roeber B."/>
            <person name="Nelson D.R."/>
            <person name="Obara M."/>
            <person name="Oguri Y."/>
            <person name="Olmstead R.G."/>
            <person name="Onodera N."/>
            <person name="Petersen B.L."/>
            <person name="Pils B."/>
            <person name="Prigge M."/>
            <person name="Rensing S.A."/>
            <person name="Riano-Pachon D.M."/>
            <person name="Roberts A.W."/>
            <person name="Sato Y."/>
            <person name="Scheller H.V."/>
            <person name="Schulz B."/>
            <person name="Schulz C."/>
            <person name="Shakirov E.V."/>
            <person name="Shibagaki N."/>
            <person name="Shinohara N."/>
            <person name="Shippen D.E."/>
            <person name="Soerensen I."/>
            <person name="Sotooka R."/>
            <person name="Sugimoto N."/>
            <person name="Sugita M."/>
            <person name="Sumikawa N."/>
            <person name="Tanurdzic M."/>
            <person name="Theissen G."/>
            <person name="Ulvskov P."/>
            <person name="Wakazuki S."/>
            <person name="Weng J.K."/>
            <person name="Willats W.W."/>
            <person name="Wipf D."/>
            <person name="Wolf P.G."/>
            <person name="Yang L."/>
            <person name="Zimmer A.D."/>
            <person name="Zhu Q."/>
            <person name="Mitros T."/>
            <person name="Hellsten U."/>
            <person name="Loque D."/>
            <person name="Otillar R."/>
            <person name="Salamov A."/>
            <person name="Schmutz J."/>
            <person name="Shapiro H."/>
            <person name="Lindquist E."/>
            <person name="Lucas S."/>
            <person name="Rokhsar D."/>
            <person name="Grigoriev I.V."/>
        </authorList>
    </citation>
    <scope>NUCLEOTIDE SEQUENCE [LARGE SCALE GENOMIC DNA]</scope>
</reference>
<evidence type="ECO:0000313" key="1">
    <source>
        <dbReference type="EMBL" id="EFJ22183.1"/>
    </source>
</evidence>
<dbReference type="HOGENOM" id="CLU_1386266_0_0_1"/>
<proteinExistence type="predicted"/>
<dbReference type="KEGG" id="smo:SELMODRAFT_416551"/>
<dbReference type="InParanoid" id="D8RZN0"/>
<name>D8RZN0_SELML</name>
<gene>
    <name evidence="1" type="ORF">SELMODRAFT_416551</name>
</gene>
<keyword evidence="2" id="KW-1185">Reference proteome</keyword>
<organism evidence="2">
    <name type="scientific">Selaginella moellendorffii</name>
    <name type="common">Spikemoss</name>
    <dbReference type="NCBI Taxonomy" id="88036"/>
    <lineage>
        <taxon>Eukaryota</taxon>
        <taxon>Viridiplantae</taxon>
        <taxon>Streptophyta</taxon>
        <taxon>Embryophyta</taxon>
        <taxon>Tracheophyta</taxon>
        <taxon>Lycopodiopsida</taxon>
        <taxon>Selaginellales</taxon>
        <taxon>Selaginellaceae</taxon>
        <taxon>Selaginella</taxon>
    </lineage>
</organism>
<dbReference type="EMBL" id="GL377596">
    <property type="protein sequence ID" value="EFJ22183.1"/>
    <property type="molecule type" value="Genomic_DNA"/>
</dbReference>
<evidence type="ECO:0000313" key="2">
    <source>
        <dbReference type="Proteomes" id="UP000001514"/>
    </source>
</evidence>
<sequence length="197" mass="22122">MSRCLTLLVLNRHSVVKPSLNGRTSKLGIAWSRSSGETKAVLSAQKERPKTVLKVETHRASLLNIHFSLVARKWENPSALVASTATDPTGTGFSTSSTWTAGWKFTSKATKTTGMLARNEKRWSMRFPSRISVKEDRRERGLEERSRLSFESRSIEAMQKSLLAVSDRCYRGDTVTLSGFRKLKENKSSSSNRRIDV</sequence>
<accession>D8RZN0</accession>
<dbReference type="AlphaFoldDB" id="D8RZN0"/>
<dbReference type="Proteomes" id="UP000001514">
    <property type="component" value="Unassembled WGS sequence"/>
</dbReference>
<protein>
    <submittedName>
        <fullName evidence="1">Uncharacterized protein</fullName>
    </submittedName>
</protein>